<evidence type="ECO:0000313" key="1">
    <source>
        <dbReference type="EMBL" id="APZ96352.1"/>
    </source>
</evidence>
<proteinExistence type="predicted"/>
<evidence type="ECO:0000313" key="2">
    <source>
        <dbReference type="Proteomes" id="UP000187735"/>
    </source>
</evidence>
<dbReference type="EMBL" id="CP017641">
    <property type="protein sequence ID" value="APZ96352.1"/>
    <property type="molecule type" value="Genomic_DNA"/>
</dbReference>
<keyword evidence="2" id="KW-1185">Reference proteome</keyword>
<name>A0A1P8WQM8_9PLAN</name>
<dbReference type="KEGG" id="fmr:Fuma_06020"/>
<sequence length="167" mass="18767">MWTSALGTATESAVPHCATFGYPERHGPIVRLPAISIRRLRQIGANVLSIELVVRMPHQFSAGRSINTSNTRRPFTERFPAFSYFRATISKMLLPPLPISRSLIDRTSAQWDSSWVQNPGCVEMPNFCCVIRATSFLSNTHSKTPTEQRAVIRVAPCRPVIFLLRVE</sequence>
<protein>
    <submittedName>
        <fullName evidence="1">Uncharacterized protein</fullName>
    </submittedName>
</protein>
<reference evidence="1 2" key="1">
    <citation type="journal article" date="2016" name="Front. Microbiol.">
        <title>Fuerstia marisgermanicae gen. nov., sp. nov., an Unusual Member of the Phylum Planctomycetes from the German Wadden Sea.</title>
        <authorList>
            <person name="Kohn T."/>
            <person name="Heuer A."/>
            <person name="Jogler M."/>
            <person name="Vollmers J."/>
            <person name="Boedeker C."/>
            <person name="Bunk B."/>
            <person name="Rast P."/>
            <person name="Borchert D."/>
            <person name="Glockner I."/>
            <person name="Freese H.M."/>
            <person name="Klenk H.P."/>
            <person name="Overmann J."/>
            <person name="Kaster A.K."/>
            <person name="Rohde M."/>
            <person name="Wiegand S."/>
            <person name="Jogler C."/>
        </authorList>
    </citation>
    <scope>NUCLEOTIDE SEQUENCE [LARGE SCALE GENOMIC DNA]</scope>
    <source>
        <strain evidence="1 2">NH11</strain>
    </source>
</reference>
<accession>A0A1P8WQM8</accession>
<dbReference type="Proteomes" id="UP000187735">
    <property type="component" value="Chromosome"/>
</dbReference>
<organism evidence="1 2">
    <name type="scientific">Fuerstiella marisgermanici</name>
    <dbReference type="NCBI Taxonomy" id="1891926"/>
    <lineage>
        <taxon>Bacteria</taxon>
        <taxon>Pseudomonadati</taxon>
        <taxon>Planctomycetota</taxon>
        <taxon>Planctomycetia</taxon>
        <taxon>Planctomycetales</taxon>
        <taxon>Planctomycetaceae</taxon>
        <taxon>Fuerstiella</taxon>
    </lineage>
</organism>
<dbReference type="AlphaFoldDB" id="A0A1P8WQM8"/>
<gene>
    <name evidence="1" type="ORF">Fuma_06020</name>
</gene>